<protein>
    <submittedName>
        <fullName evidence="1">DUF2252 domain-containing protein</fullName>
    </submittedName>
</protein>
<accession>A0AB35ME93</accession>
<sequence length="461" mass="50874">MTTRPDLAMTLDAQLSAGRALRRSVARRQHALLEMPDRDPVAILEAQHRGRVPELVPVRVARMLESPFAFYRGSAAHMAHDLRDAPRTGIVVVACGDAHLGNFGFYASPERELVFDLNDFDEANVGPWEWDLKRLATSAVLAGREVGIDERTCREAATAAAHAYRDTLNRLYAHTALERFYFRVEADALLDRIDAGPDRKELRRAQRKARRRSSEQVLTSVATVGSGLDTRIVDQPPVLRHLGVASPEQMTGILRTYRESAASDVAVLLEQYTLVDAAFRVVGVGSVGLRAHIALLIGPSGEPLMLQPKEAVPSVLVTYGGMAFGDTRRRAVARPSRGVEGWRVVTGQRVMQAVSDRFLGWLEFEGRDFYVRQFRDMKGAVDLDRLTPSLLVEYTRLCAAVLARAHAQSPDGARILGYLGRSDRFDDAVARWARDYADQAEQDHAALAAAVRSGRLAAVAT</sequence>
<dbReference type="EMBL" id="JAUHQB010000001">
    <property type="protein sequence ID" value="MDN4482098.1"/>
    <property type="molecule type" value="Genomic_DNA"/>
</dbReference>
<evidence type="ECO:0000313" key="1">
    <source>
        <dbReference type="EMBL" id="MDN4482098.1"/>
    </source>
</evidence>
<comment type="caution">
    <text evidence="1">The sequence shown here is derived from an EMBL/GenBank/DDBJ whole genome shotgun (WGS) entry which is preliminary data.</text>
</comment>
<dbReference type="AlphaFoldDB" id="A0AB35ME93"/>
<gene>
    <name evidence="1" type="ORF">QQ002_00935</name>
</gene>
<dbReference type="InterPro" id="IPR018721">
    <property type="entry name" value="DUF2252"/>
</dbReference>
<dbReference type="RefSeq" id="WP_301159330.1">
    <property type="nucleotide sequence ID" value="NZ_JAUHQB010000001.1"/>
</dbReference>
<evidence type="ECO:0000313" key="2">
    <source>
        <dbReference type="Proteomes" id="UP001172756"/>
    </source>
</evidence>
<dbReference type="PANTHER" id="PTHR39441:SF1">
    <property type="entry name" value="DUF2252 DOMAIN-CONTAINING PROTEIN"/>
    <property type="match status" value="1"/>
</dbReference>
<proteinExistence type="predicted"/>
<dbReference type="Pfam" id="PF10009">
    <property type="entry name" value="DUF2252"/>
    <property type="match status" value="1"/>
</dbReference>
<organism evidence="1 2">
    <name type="scientific">Demequina lignilytica</name>
    <dbReference type="NCBI Taxonomy" id="3051663"/>
    <lineage>
        <taxon>Bacteria</taxon>
        <taxon>Bacillati</taxon>
        <taxon>Actinomycetota</taxon>
        <taxon>Actinomycetes</taxon>
        <taxon>Micrococcales</taxon>
        <taxon>Demequinaceae</taxon>
        <taxon>Demequina</taxon>
    </lineage>
</organism>
<dbReference type="PANTHER" id="PTHR39441">
    <property type="entry name" value="DUF2252 DOMAIN-CONTAINING PROTEIN"/>
    <property type="match status" value="1"/>
</dbReference>
<dbReference type="Proteomes" id="UP001172756">
    <property type="component" value="Unassembled WGS sequence"/>
</dbReference>
<name>A0AB35ME93_9MICO</name>
<reference evidence="1 2" key="1">
    <citation type="submission" date="2023-06" db="EMBL/GenBank/DDBJ databases">
        <title>SYSU T0a273.</title>
        <authorList>
            <person name="Gao L."/>
            <person name="Fang B.-Z."/>
            <person name="Li W.-J."/>
        </authorList>
    </citation>
    <scope>NUCLEOTIDE SEQUENCE [LARGE SCALE GENOMIC DNA]</scope>
    <source>
        <strain evidence="1 2">SYSU T0a273</strain>
    </source>
</reference>